<feature type="compositionally biased region" description="Basic and acidic residues" evidence="1">
    <location>
        <begin position="435"/>
        <end position="481"/>
    </location>
</feature>
<feature type="compositionally biased region" description="Polar residues" evidence="1">
    <location>
        <begin position="521"/>
        <end position="542"/>
    </location>
</feature>
<feature type="region of interest" description="Disordered" evidence="1">
    <location>
        <begin position="512"/>
        <end position="542"/>
    </location>
</feature>
<gene>
    <name evidence="2" type="ORF">CONCODRAFT_84915</name>
</gene>
<accession>A0A137P7W1</accession>
<feature type="compositionally biased region" description="Basic and acidic residues" evidence="1">
    <location>
        <begin position="10"/>
        <end position="24"/>
    </location>
</feature>
<feature type="compositionally biased region" description="Polar residues" evidence="1">
    <location>
        <begin position="283"/>
        <end position="297"/>
    </location>
</feature>
<feature type="compositionally biased region" description="Polar residues" evidence="1">
    <location>
        <begin position="775"/>
        <end position="791"/>
    </location>
</feature>
<feature type="compositionally biased region" description="Polar residues" evidence="1">
    <location>
        <begin position="31"/>
        <end position="42"/>
    </location>
</feature>
<feature type="compositionally biased region" description="Low complexity" evidence="1">
    <location>
        <begin position="250"/>
        <end position="276"/>
    </location>
</feature>
<feature type="compositionally biased region" description="Basic and acidic residues" evidence="1">
    <location>
        <begin position="400"/>
        <end position="409"/>
    </location>
</feature>
<reference evidence="2 3" key="1">
    <citation type="journal article" date="2015" name="Genome Biol. Evol.">
        <title>Phylogenomic analyses indicate that early fungi evolved digesting cell walls of algal ancestors of land plants.</title>
        <authorList>
            <person name="Chang Y."/>
            <person name="Wang S."/>
            <person name="Sekimoto S."/>
            <person name="Aerts A.L."/>
            <person name="Choi C."/>
            <person name="Clum A."/>
            <person name="LaButti K.M."/>
            <person name="Lindquist E.A."/>
            <person name="Yee Ngan C."/>
            <person name="Ohm R.A."/>
            <person name="Salamov A.A."/>
            <person name="Grigoriev I.V."/>
            <person name="Spatafora J.W."/>
            <person name="Berbee M.L."/>
        </authorList>
    </citation>
    <scope>NUCLEOTIDE SEQUENCE [LARGE SCALE GENOMIC DNA]</scope>
    <source>
        <strain evidence="2 3">NRRL 28638</strain>
    </source>
</reference>
<dbReference type="Proteomes" id="UP000070444">
    <property type="component" value="Unassembled WGS sequence"/>
</dbReference>
<feature type="region of interest" description="Disordered" evidence="1">
    <location>
        <begin position="807"/>
        <end position="925"/>
    </location>
</feature>
<protein>
    <recommendedName>
        <fullName evidence="4">CsbD-like domain-containing protein</fullName>
    </recommendedName>
</protein>
<feature type="compositionally biased region" description="Low complexity" evidence="1">
    <location>
        <begin position="720"/>
        <end position="768"/>
    </location>
</feature>
<dbReference type="OrthoDB" id="9999611at2759"/>
<sequence length="975" mass="98549">MLHSNSNTHAHQELNKGSNRHGDNTVRAQGVSFNPTGTDANKNSSYNTTNNPTSDYDSLTNQTSNLNINDSSSNTANPNTKANASTIGGMVQPDSQASRFNNNTDSSYNTHDTYNDSNLKMGQVQPPSISDLPGSYPNNSSNAPLETTSAGNIGHGSSMNTQSLGSNMSQANPQTGSHTSQHGNTAQDKLSHNTSNLASGAVAGAGAAGIASALGSHGNKPPHDASLGVNEANASRATAGTHSLTNPAHGSSTTTGTGTGTTLDNHNNLSNTNSSSIHDNKLSGATTGTHSSSNPTHGASNVAKGAAVGAGAAGVASALGSHNKPSHETTTTGHTSHGISAQDQKLNSGAHGHTTSSTVPTGHNNSSVTDEIYGAEFGKVPIHEKTIAGDHKHKMTHPHKTNDPERVGESHLGNSNPRSGTHSNSNLDHSSARVGENRQDDKEVAEGLISEKSHAHLDHTPGKVKENHKLDLGRPLDDKNVYADPNSTSLYNEYTPAVPGEGVKPTNPDVNTLGSGGHHNVTGNSHLGDSSNDYHGSTTTHKSGSNIAAGAAGATGAALGAGALANAHNNKHGSTAHKSSINNNTSNVASGDVGSANLYQSGHLGDVGSANLHESQHERFSANPSSNTTSGDALGSAGLANIYDDKHTGVISNNTNAQQSSLTGSALNNSNVPGTADTPASTMKSNNEYSGSTTGNPMHGAGNVAKALGSHGNKPPHDASLGGNNNSNSGATTGTHSLTNPTHGSSTTTGTGTTLDNHNNLSNTNSSSIHDNKLSGATTGTHSSSNPTHGASNVAKGAAVGTGAAGAASALGSHGNKPQHNTSLGDNTTSASGLTSGTHSSTNPTHGSSTVTGAGSALDSHHHNPTNTTATGAGTYGNAPIGSTTGNHSSHNPTHGSSQVGSVSHPALGPSHDLDAVDTKPSKMGGYMDKMKGALHESIGKAFSNEEMIEKGTLEKAQGEQKILLSQAENQSKHH</sequence>
<feature type="compositionally biased region" description="Polar residues" evidence="1">
    <location>
        <begin position="236"/>
        <end position="249"/>
    </location>
</feature>
<feature type="compositionally biased region" description="Low complexity" evidence="1">
    <location>
        <begin position="43"/>
        <end position="58"/>
    </location>
</feature>
<feature type="compositionally biased region" description="Polar residues" evidence="1">
    <location>
        <begin position="816"/>
        <end position="853"/>
    </location>
</feature>
<dbReference type="AlphaFoldDB" id="A0A137P7W1"/>
<feature type="compositionally biased region" description="Polar residues" evidence="1">
    <location>
        <begin position="59"/>
        <end position="86"/>
    </location>
</feature>
<feature type="region of interest" description="Disordered" evidence="1">
    <location>
        <begin position="388"/>
        <end position="488"/>
    </location>
</feature>
<feature type="compositionally biased region" description="Polar residues" evidence="1">
    <location>
        <begin position="576"/>
        <end position="589"/>
    </location>
</feature>
<feature type="compositionally biased region" description="Polar residues" evidence="1">
    <location>
        <begin position="136"/>
        <end position="192"/>
    </location>
</feature>
<name>A0A137P7W1_CONC2</name>
<feature type="compositionally biased region" description="Polar residues" evidence="1">
    <location>
        <begin position="93"/>
        <end position="128"/>
    </location>
</feature>
<evidence type="ECO:0000313" key="3">
    <source>
        <dbReference type="Proteomes" id="UP000070444"/>
    </source>
</evidence>
<feature type="compositionally biased region" description="Polar residues" evidence="1">
    <location>
        <begin position="622"/>
        <end position="631"/>
    </location>
</feature>
<evidence type="ECO:0008006" key="4">
    <source>
        <dbReference type="Google" id="ProtNLM"/>
    </source>
</evidence>
<feature type="compositionally biased region" description="Low complexity" evidence="1">
    <location>
        <begin position="865"/>
        <end position="880"/>
    </location>
</feature>
<feature type="compositionally biased region" description="Polar residues" evidence="1">
    <location>
        <begin position="412"/>
        <end position="429"/>
    </location>
</feature>
<feature type="region of interest" description="Disordered" evidence="1">
    <location>
        <begin position="316"/>
        <end position="369"/>
    </location>
</feature>
<organism evidence="2 3">
    <name type="scientific">Conidiobolus coronatus (strain ATCC 28846 / CBS 209.66 / NRRL 28638)</name>
    <name type="common">Delacroixia coronata</name>
    <dbReference type="NCBI Taxonomy" id="796925"/>
    <lineage>
        <taxon>Eukaryota</taxon>
        <taxon>Fungi</taxon>
        <taxon>Fungi incertae sedis</taxon>
        <taxon>Zoopagomycota</taxon>
        <taxon>Entomophthoromycotina</taxon>
        <taxon>Entomophthoromycetes</taxon>
        <taxon>Entomophthorales</taxon>
        <taxon>Ancylistaceae</taxon>
        <taxon>Conidiobolus</taxon>
    </lineage>
</organism>
<evidence type="ECO:0000256" key="1">
    <source>
        <dbReference type="SAM" id="MobiDB-lite"/>
    </source>
</evidence>
<dbReference type="OMA" id="PMNVGRY"/>
<feature type="compositionally biased region" description="Polar residues" evidence="1">
    <location>
        <begin position="881"/>
        <end position="902"/>
    </location>
</feature>
<evidence type="ECO:0000313" key="2">
    <source>
        <dbReference type="EMBL" id="KXN71011.1"/>
    </source>
</evidence>
<dbReference type="EMBL" id="KQ964486">
    <property type="protein sequence ID" value="KXN71011.1"/>
    <property type="molecule type" value="Genomic_DNA"/>
</dbReference>
<feature type="compositionally biased region" description="Low complexity" evidence="1">
    <location>
        <begin position="328"/>
        <end position="338"/>
    </location>
</feature>
<feature type="region of interest" description="Disordered" evidence="1">
    <location>
        <begin position="651"/>
        <end position="794"/>
    </location>
</feature>
<keyword evidence="3" id="KW-1185">Reference proteome</keyword>
<feature type="region of interest" description="Disordered" evidence="1">
    <location>
        <begin position="236"/>
        <end position="302"/>
    </location>
</feature>
<proteinExistence type="predicted"/>
<feature type="region of interest" description="Disordered" evidence="1">
    <location>
        <begin position="569"/>
        <end position="633"/>
    </location>
</feature>
<feature type="region of interest" description="Disordered" evidence="1">
    <location>
        <begin position="1"/>
        <end position="192"/>
    </location>
</feature>
<feature type="compositionally biased region" description="Polar residues" evidence="1">
    <location>
        <begin position="651"/>
        <end position="696"/>
    </location>
</feature>
<feature type="compositionally biased region" description="Basic and acidic residues" evidence="1">
    <location>
        <begin position="912"/>
        <end position="921"/>
    </location>
</feature>
<feature type="compositionally biased region" description="Polar residues" evidence="1">
    <location>
        <begin position="339"/>
        <end position="369"/>
    </location>
</feature>